<dbReference type="EMBL" id="GFDF01001017">
    <property type="protein sequence ID" value="JAV13067.1"/>
    <property type="molecule type" value="Transcribed_RNA"/>
</dbReference>
<comment type="similarity">
    <text evidence="4">Belongs to the CDIP1/LITAF family.</text>
</comment>
<dbReference type="PROSITE" id="PS51837">
    <property type="entry name" value="LITAF"/>
    <property type="match status" value="1"/>
</dbReference>
<evidence type="ECO:0000259" key="9">
    <source>
        <dbReference type="PROSITE" id="PS51837"/>
    </source>
</evidence>
<keyword evidence="6" id="KW-0862">Zinc</keyword>
<accession>A0A1L8E2W9</accession>
<keyword evidence="5" id="KW-0479">Metal-binding</keyword>
<evidence type="ECO:0000256" key="1">
    <source>
        <dbReference type="ARBA" id="ARBA00004414"/>
    </source>
</evidence>
<evidence type="ECO:0000256" key="5">
    <source>
        <dbReference type="ARBA" id="ARBA00022723"/>
    </source>
</evidence>
<dbReference type="GO" id="GO:0031902">
    <property type="term" value="C:late endosome membrane"/>
    <property type="evidence" value="ECO:0007669"/>
    <property type="project" value="UniProtKB-SubCell"/>
</dbReference>
<reference evidence="10" key="1">
    <citation type="submission" date="2016-12" db="EMBL/GenBank/DDBJ databases">
        <title>An insight into the sialome and mialome of the sand fly, Nyssomyia neivai.</title>
        <authorList>
            <person name="Sebastian V."/>
            <person name="Goulart T.M."/>
            <person name="Oliveira W."/>
            <person name="Calvo E."/>
            <person name="Oliveira L.F."/>
            <person name="Pinto M.C."/>
            <person name="Rosselino A.M."/>
            <person name="Ribeiro J.M."/>
        </authorList>
    </citation>
    <scope>NUCLEOTIDE SEQUENCE</scope>
</reference>
<evidence type="ECO:0000313" key="10">
    <source>
        <dbReference type="EMBL" id="JAV13067.1"/>
    </source>
</evidence>
<dbReference type="PANTHER" id="PTHR23292">
    <property type="entry name" value="LIPOPOLYSACCHARIDE-INDUCED TUMOR NECROSIS FACTOR-ALPHA FACTOR"/>
    <property type="match status" value="1"/>
</dbReference>
<comment type="subcellular location">
    <subcellularLocation>
        <location evidence="2">Endosome membrane</location>
        <topology evidence="2">Peripheral membrane protein</topology>
    </subcellularLocation>
    <subcellularLocation>
        <location evidence="1">Late endosome membrane</location>
    </subcellularLocation>
    <subcellularLocation>
        <location evidence="3">Lysosome membrane</location>
        <topology evidence="3">Peripheral membrane protein</topology>
        <orientation evidence="3">Cytoplasmic side</orientation>
    </subcellularLocation>
</comment>
<dbReference type="InterPro" id="IPR037519">
    <property type="entry name" value="LITAF_fam"/>
</dbReference>
<evidence type="ECO:0000256" key="4">
    <source>
        <dbReference type="ARBA" id="ARBA00005975"/>
    </source>
</evidence>
<name>A0A1L8E2W9_9DIPT</name>
<dbReference type="AlphaFoldDB" id="A0A1L8E2W9"/>
<feature type="domain" description="LITAF" evidence="9">
    <location>
        <begin position="76"/>
        <end position="159"/>
    </location>
</feature>
<dbReference type="SMART" id="SM00714">
    <property type="entry name" value="LITAF"/>
    <property type="match status" value="1"/>
</dbReference>
<evidence type="ECO:0000256" key="8">
    <source>
        <dbReference type="SAM" id="MobiDB-lite"/>
    </source>
</evidence>
<dbReference type="InterPro" id="IPR006629">
    <property type="entry name" value="LITAF"/>
</dbReference>
<evidence type="ECO:0000256" key="6">
    <source>
        <dbReference type="ARBA" id="ARBA00022833"/>
    </source>
</evidence>
<protein>
    <submittedName>
        <fullName evidence="10">Putative membrane-associated motif in lps-induced tumor necrosis factor alpha factor</fullName>
    </submittedName>
</protein>
<evidence type="ECO:0000256" key="7">
    <source>
        <dbReference type="ARBA" id="ARBA00023136"/>
    </source>
</evidence>
<keyword evidence="7" id="KW-0472">Membrane</keyword>
<proteinExistence type="inferred from homology"/>
<dbReference type="GO" id="GO:0005765">
    <property type="term" value="C:lysosomal membrane"/>
    <property type="evidence" value="ECO:0007669"/>
    <property type="project" value="UniProtKB-SubCell"/>
</dbReference>
<evidence type="ECO:0000256" key="3">
    <source>
        <dbReference type="ARBA" id="ARBA00004630"/>
    </source>
</evidence>
<sequence length="159" mass="17662">MDQQKSMYPNPDPGYGGQNPGYPHQTPGAYPHESGYPHEMGYPQQPPPQYAMPQPDMQYMQQPEMQYGPPPIVTQPTATTIIMPPQVGPDPTMITCPSCQSTVVTRMEYEPNTRTHICALLLCVFCCWPCVCVPYCVDSCQSGNHYCPSCGAYVGTYEN</sequence>
<dbReference type="Pfam" id="PF10601">
    <property type="entry name" value="zf-LITAF-like"/>
    <property type="match status" value="1"/>
</dbReference>
<feature type="region of interest" description="Disordered" evidence="8">
    <location>
        <begin position="1"/>
        <end position="55"/>
    </location>
</feature>
<dbReference type="PANTHER" id="PTHR23292:SF14">
    <property type="entry name" value="FI16615P1-RELATED"/>
    <property type="match status" value="1"/>
</dbReference>
<evidence type="ECO:0000256" key="2">
    <source>
        <dbReference type="ARBA" id="ARBA00004481"/>
    </source>
</evidence>
<organism evidence="10">
    <name type="scientific">Nyssomyia neivai</name>
    <dbReference type="NCBI Taxonomy" id="330878"/>
    <lineage>
        <taxon>Eukaryota</taxon>
        <taxon>Metazoa</taxon>
        <taxon>Ecdysozoa</taxon>
        <taxon>Arthropoda</taxon>
        <taxon>Hexapoda</taxon>
        <taxon>Insecta</taxon>
        <taxon>Pterygota</taxon>
        <taxon>Neoptera</taxon>
        <taxon>Endopterygota</taxon>
        <taxon>Diptera</taxon>
        <taxon>Nematocera</taxon>
        <taxon>Psychodoidea</taxon>
        <taxon>Psychodidae</taxon>
        <taxon>Nyssomyia</taxon>
    </lineage>
</organism>
<dbReference type="GO" id="GO:0008270">
    <property type="term" value="F:zinc ion binding"/>
    <property type="evidence" value="ECO:0007669"/>
    <property type="project" value="TreeGrafter"/>
</dbReference>